<protein>
    <submittedName>
        <fullName evidence="3">Sulfatase</fullName>
    </submittedName>
</protein>
<gene>
    <name evidence="3" type="ORF">FJY75_10375</name>
</gene>
<feature type="signal peptide" evidence="1">
    <location>
        <begin position="1"/>
        <end position="35"/>
    </location>
</feature>
<dbReference type="CDD" id="cd16148">
    <property type="entry name" value="sulfatase_like"/>
    <property type="match status" value="1"/>
</dbReference>
<dbReference type="PANTHER" id="PTHR43751">
    <property type="entry name" value="SULFATASE"/>
    <property type="match status" value="1"/>
</dbReference>
<dbReference type="SUPFAM" id="SSF53649">
    <property type="entry name" value="Alkaline phosphatase-like"/>
    <property type="match status" value="1"/>
</dbReference>
<dbReference type="Proteomes" id="UP000748308">
    <property type="component" value="Unassembled WGS sequence"/>
</dbReference>
<dbReference type="PANTHER" id="PTHR43751:SF3">
    <property type="entry name" value="SULFATASE N-TERMINAL DOMAIN-CONTAINING PROTEIN"/>
    <property type="match status" value="1"/>
</dbReference>
<evidence type="ECO:0000313" key="4">
    <source>
        <dbReference type="Proteomes" id="UP000748308"/>
    </source>
</evidence>
<sequence>MTDAPSPTSVARPGPRGRRRAAIALALLAAAAALAALPTCSPRPAQRHVIVVLVDTLRRDALGCYGNADGVTPNLDALAAEGVRFEQAISTSGWTLPAVASLLTGTWPTIHGGMGKGTAVFPIREGLPTAAEWFLERGYRTCAITNATFVSPYLGFDRGFQLFDHRDAYNIIIRRADETIDAALDFLREHRADPCFVFVHIFDPHLDYDPPEDYRTRFTRGRELPAAPLSMEACRALQSPAGPPPAPADIAYVRGVYHGEVAFVDAQIGRLADELRRLGLYDAAAVVVTSDHGEEFWDHGGFEHGHTLYDELVHIPLIMKLPAGAPRPAAPVGAQVRIIDVLPTLFDLLGWPAPESFAGVSLLPWLRGERGDDLIAFCESTMYGSDKLAWRDGAHKYIHDLDPEAEVKYELYNWREDPGETVNLFDRDPHLAHRYHQELARFYEDLKKQAARLPPTRLRDLSPQQIESLRSLGYVR</sequence>
<feature type="chain" id="PRO_5037336635" evidence="1">
    <location>
        <begin position="36"/>
        <end position="476"/>
    </location>
</feature>
<dbReference type="Pfam" id="PF00884">
    <property type="entry name" value="Sulfatase"/>
    <property type="match status" value="1"/>
</dbReference>
<dbReference type="InterPro" id="IPR000917">
    <property type="entry name" value="Sulfatase_N"/>
</dbReference>
<dbReference type="AlphaFoldDB" id="A0A938BRX1"/>
<name>A0A938BRX1_UNCEI</name>
<dbReference type="Gene3D" id="3.40.720.10">
    <property type="entry name" value="Alkaline Phosphatase, subunit A"/>
    <property type="match status" value="1"/>
</dbReference>
<dbReference type="InterPro" id="IPR017850">
    <property type="entry name" value="Alkaline_phosphatase_core_sf"/>
</dbReference>
<proteinExistence type="predicted"/>
<organism evidence="3 4">
    <name type="scientific">Eiseniibacteriota bacterium</name>
    <dbReference type="NCBI Taxonomy" id="2212470"/>
    <lineage>
        <taxon>Bacteria</taxon>
        <taxon>Candidatus Eiseniibacteriota</taxon>
    </lineage>
</organism>
<accession>A0A938BRX1</accession>
<dbReference type="InterPro" id="IPR052701">
    <property type="entry name" value="GAG_Ulvan_Degrading_Sulfatases"/>
</dbReference>
<comment type="caution">
    <text evidence="3">The sequence shown here is derived from an EMBL/GenBank/DDBJ whole genome shotgun (WGS) entry which is preliminary data.</text>
</comment>
<evidence type="ECO:0000313" key="3">
    <source>
        <dbReference type="EMBL" id="MBM3318241.1"/>
    </source>
</evidence>
<evidence type="ECO:0000259" key="2">
    <source>
        <dbReference type="Pfam" id="PF00884"/>
    </source>
</evidence>
<feature type="domain" description="Sulfatase N-terminal" evidence="2">
    <location>
        <begin position="47"/>
        <end position="350"/>
    </location>
</feature>
<reference evidence="3" key="1">
    <citation type="submission" date="2019-03" db="EMBL/GenBank/DDBJ databases">
        <title>Lake Tanganyika Metagenome-Assembled Genomes (MAGs).</title>
        <authorList>
            <person name="Tran P."/>
        </authorList>
    </citation>
    <scope>NUCLEOTIDE SEQUENCE</scope>
    <source>
        <strain evidence="3">M_DeepCast_400m_m2_100</strain>
    </source>
</reference>
<keyword evidence="1" id="KW-0732">Signal</keyword>
<evidence type="ECO:0000256" key="1">
    <source>
        <dbReference type="SAM" id="SignalP"/>
    </source>
</evidence>
<dbReference type="EMBL" id="VGIY01000300">
    <property type="protein sequence ID" value="MBM3318241.1"/>
    <property type="molecule type" value="Genomic_DNA"/>
</dbReference>